<evidence type="ECO:0000313" key="2">
    <source>
        <dbReference type="Proteomes" id="UP001157006"/>
    </source>
</evidence>
<name>A0AAV0ZDC9_VICFA</name>
<protein>
    <submittedName>
        <fullName evidence="1">Uncharacterized protein</fullName>
    </submittedName>
</protein>
<dbReference type="Proteomes" id="UP001157006">
    <property type="component" value="Chromosome 2"/>
</dbReference>
<reference evidence="1 2" key="1">
    <citation type="submission" date="2023-01" db="EMBL/GenBank/DDBJ databases">
        <authorList>
            <person name="Kreplak J."/>
        </authorList>
    </citation>
    <scope>NUCLEOTIDE SEQUENCE [LARGE SCALE GENOMIC DNA]</scope>
</reference>
<keyword evidence="2" id="KW-1185">Reference proteome</keyword>
<dbReference type="EMBL" id="OX451737">
    <property type="protein sequence ID" value="CAI8595807.1"/>
    <property type="molecule type" value="Genomic_DNA"/>
</dbReference>
<gene>
    <name evidence="1" type="ORF">VFH_II003600</name>
</gene>
<accession>A0AAV0ZDC9</accession>
<sequence length="114" mass="12913">MGLQIVAHRSNFSCASNPRSNIITSIYTAESSSPSHCDSHSICLFFFIFFISRTHKAILYREEGCNKKIDTFALECAIAAIATLNRRSLLAGYCEIFFVLCRNCLIYMDGMSHW</sequence>
<proteinExistence type="predicted"/>
<dbReference type="AlphaFoldDB" id="A0AAV0ZDC9"/>
<evidence type="ECO:0000313" key="1">
    <source>
        <dbReference type="EMBL" id="CAI8595807.1"/>
    </source>
</evidence>
<organism evidence="1 2">
    <name type="scientific">Vicia faba</name>
    <name type="common">Broad bean</name>
    <name type="synonym">Faba vulgaris</name>
    <dbReference type="NCBI Taxonomy" id="3906"/>
    <lineage>
        <taxon>Eukaryota</taxon>
        <taxon>Viridiplantae</taxon>
        <taxon>Streptophyta</taxon>
        <taxon>Embryophyta</taxon>
        <taxon>Tracheophyta</taxon>
        <taxon>Spermatophyta</taxon>
        <taxon>Magnoliopsida</taxon>
        <taxon>eudicotyledons</taxon>
        <taxon>Gunneridae</taxon>
        <taxon>Pentapetalae</taxon>
        <taxon>rosids</taxon>
        <taxon>fabids</taxon>
        <taxon>Fabales</taxon>
        <taxon>Fabaceae</taxon>
        <taxon>Papilionoideae</taxon>
        <taxon>50 kb inversion clade</taxon>
        <taxon>NPAAA clade</taxon>
        <taxon>Hologalegina</taxon>
        <taxon>IRL clade</taxon>
        <taxon>Fabeae</taxon>
        <taxon>Vicia</taxon>
    </lineage>
</organism>